<dbReference type="OrthoDB" id="9816387at2"/>
<keyword evidence="4" id="KW-0812">Transmembrane</keyword>
<accession>A0A2U1V5L0</accession>
<keyword evidence="3" id="KW-1003">Cell membrane</keyword>
<sequence>MSGAIPEAEREALAGEYVLGTLEAGAARAVEAALPQDAALRAAVERWEARLAPLAALAPPEAPPEGLWSRIEAALPPAVAAPAATIVPLRQPAPARPDLSGLWRGWAMGSTALAAGLAAFLLLRPAPEAPARLMTVLLTQQDQPAWLVEAEGGGLRLAALNPRPVASDRVLQLWALPPGATAPTSLGLIPPEGRISVSPGAITPQPGMLIEITLEPPGGSPYARPSGPIQFIGRLAPATGS</sequence>
<dbReference type="Proteomes" id="UP000245048">
    <property type="component" value="Unassembled WGS sequence"/>
</dbReference>
<dbReference type="PANTHER" id="PTHR37461">
    <property type="entry name" value="ANTI-SIGMA-K FACTOR RSKA"/>
    <property type="match status" value="1"/>
</dbReference>
<dbReference type="InterPro" id="IPR018764">
    <property type="entry name" value="RskA_C"/>
</dbReference>
<keyword evidence="11" id="KW-1185">Reference proteome</keyword>
<evidence type="ECO:0000313" key="10">
    <source>
        <dbReference type="EMBL" id="PWC29141.1"/>
    </source>
</evidence>
<dbReference type="GO" id="GO:0005886">
    <property type="term" value="C:plasma membrane"/>
    <property type="evidence" value="ECO:0007669"/>
    <property type="project" value="UniProtKB-SubCell"/>
</dbReference>
<dbReference type="Gene3D" id="1.10.10.1320">
    <property type="entry name" value="Anti-sigma factor, zinc-finger domain"/>
    <property type="match status" value="1"/>
</dbReference>
<dbReference type="InterPro" id="IPR041916">
    <property type="entry name" value="Anti_sigma_zinc_sf"/>
</dbReference>
<evidence type="ECO:0000256" key="4">
    <source>
        <dbReference type="ARBA" id="ARBA00022692"/>
    </source>
</evidence>
<evidence type="ECO:0000313" key="11">
    <source>
        <dbReference type="Proteomes" id="UP000245048"/>
    </source>
</evidence>
<feature type="domain" description="Anti-sigma K factor RskA C-terminal" evidence="9">
    <location>
        <begin position="112"/>
        <end position="229"/>
    </location>
</feature>
<keyword evidence="5" id="KW-1133">Transmembrane helix</keyword>
<evidence type="ECO:0000256" key="3">
    <source>
        <dbReference type="ARBA" id="ARBA00022475"/>
    </source>
</evidence>
<dbReference type="PANTHER" id="PTHR37461:SF1">
    <property type="entry name" value="ANTI-SIGMA-K FACTOR RSKA"/>
    <property type="match status" value="1"/>
</dbReference>
<reference evidence="11" key="1">
    <citation type="submission" date="2017-10" db="EMBL/GenBank/DDBJ databases">
        <authorList>
            <person name="Toshchakov S.V."/>
            <person name="Goeva M.A."/>
        </authorList>
    </citation>
    <scope>NUCLEOTIDE SEQUENCE [LARGE SCALE GENOMIC DNA]</scope>
    <source>
        <strain evidence="11">JR1/69-1-13</strain>
    </source>
</reference>
<dbReference type="InterPro" id="IPR051474">
    <property type="entry name" value="Anti-sigma-K/W_factor"/>
</dbReference>
<dbReference type="Pfam" id="PF10099">
    <property type="entry name" value="RskA_C"/>
    <property type="match status" value="1"/>
</dbReference>
<protein>
    <recommendedName>
        <fullName evidence="8">Regulator of SigK</fullName>
    </recommendedName>
    <alternativeName>
        <fullName evidence="7">Sigma-K anti-sigma factor RskA</fullName>
    </alternativeName>
</protein>
<comment type="subcellular location">
    <subcellularLocation>
        <location evidence="2">Cell membrane</location>
    </subcellularLocation>
    <subcellularLocation>
        <location evidence="1">Membrane</location>
        <topology evidence="1">Single-pass membrane protein</topology>
    </subcellularLocation>
</comment>
<evidence type="ECO:0000256" key="6">
    <source>
        <dbReference type="ARBA" id="ARBA00023136"/>
    </source>
</evidence>
<name>A0A2U1V5L0_9PROT</name>
<evidence type="ECO:0000256" key="1">
    <source>
        <dbReference type="ARBA" id="ARBA00004167"/>
    </source>
</evidence>
<evidence type="ECO:0000256" key="7">
    <source>
        <dbReference type="ARBA" id="ARBA00029829"/>
    </source>
</evidence>
<evidence type="ECO:0000259" key="9">
    <source>
        <dbReference type="Pfam" id="PF10099"/>
    </source>
</evidence>
<evidence type="ECO:0000256" key="2">
    <source>
        <dbReference type="ARBA" id="ARBA00004236"/>
    </source>
</evidence>
<evidence type="ECO:0000256" key="5">
    <source>
        <dbReference type="ARBA" id="ARBA00022989"/>
    </source>
</evidence>
<dbReference type="AlphaFoldDB" id="A0A2U1V5L0"/>
<organism evidence="10 11">
    <name type="scientific">Teichococcus aestuarii</name>
    <dbReference type="NCBI Taxonomy" id="568898"/>
    <lineage>
        <taxon>Bacteria</taxon>
        <taxon>Pseudomonadati</taxon>
        <taxon>Pseudomonadota</taxon>
        <taxon>Alphaproteobacteria</taxon>
        <taxon>Acetobacterales</taxon>
        <taxon>Roseomonadaceae</taxon>
        <taxon>Roseomonas</taxon>
    </lineage>
</organism>
<dbReference type="GO" id="GO:0016989">
    <property type="term" value="F:sigma factor antagonist activity"/>
    <property type="evidence" value="ECO:0007669"/>
    <property type="project" value="TreeGrafter"/>
</dbReference>
<comment type="caution">
    <text evidence="10">The sequence shown here is derived from an EMBL/GenBank/DDBJ whole genome shotgun (WGS) entry which is preliminary data.</text>
</comment>
<keyword evidence="6" id="KW-0472">Membrane</keyword>
<gene>
    <name evidence="10" type="ORF">CR165_08075</name>
</gene>
<dbReference type="GO" id="GO:0006417">
    <property type="term" value="P:regulation of translation"/>
    <property type="evidence" value="ECO:0007669"/>
    <property type="project" value="TreeGrafter"/>
</dbReference>
<evidence type="ECO:0000256" key="8">
    <source>
        <dbReference type="ARBA" id="ARBA00030803"/>
    </source>
</evidence>
<proteinExistence type="predicted"/>
<dbReference type="EMBL" id="PDOA01000004">
    <property type="protein sequence ID" value="PWC29141.1"/>
    <property type="molecule type" value="Genomic_DNA"/>
</dbReference>
<dbReference type="RefSeq" id="WP_109516478.1">
    <property type="nucleotide sequence ID" value="NZ_PDOA01000004.1"/>
</dbReference>